<dbReference type="AlphaFoldDB" id="A0A445KAQ6"/>
<dbReference type="PANTHER" id="PTHR46043:SF13">
    <property type="entry name" value="ARM REPEAT SUPERFAMILY PROTEIN"/>
    <property type="match status" value="1"/>
</dbReference>
<name>A0A445KAQ6_GLYSO</name>
<organism evidence="3 4">
    <name type="scientific">Glycine soja</name>
    <name type="common">Wild soybean</name>
    <dbReference type="NCBI Taxonomy" id="3848"/>
    <lineage>
        <taxon>Eukaryota</taxon>
        <taxon>Viridiplantae</taxon>
        <taxon>Streptophyta</taxon>
        <taxon>Embryophyta</taxon>
        <taxon>Tracheophyta</taxon>
        <taxon>Spermatophyta</taxon>
        <taxon>Magnoliopsida</taxon>
        <taxon>eudicotyledons</taxon>
        <taxon>Gunneridae</taxon>
        <taxon>Pentapetalae</taxon>
        <taxon>rosids</taxon>
        <taxon>fabids</taxon>
        <taxon>Fabales</taxon>
        <taxon>Fabaceae</taxon>
        <taxon>Papilionoideae</taxon>
        <taxon>50 kb inversion clade</taxon>
        <taxon>NPAAA clade</taxon>
        <taxon>indigoferoid/millettioid clade</taxon>
        <taxon>Phaseoleae</taxon>
        <taxon>Glycine</taxon>
        <taxon>Glycine subgen. Soja</taxon>
    </lineage>
</organism>
<reference evidence="3 4" key="1">
    <citation type="submission" date="2018-09" db="EMBL/GenBank/DDBJ databases">
        <title>A high-quality reference genome of wild soybean provides a powerful tool to mine soybean genomes.</title>
        <authorList>
            <person name="Xie M."/>
            <person name="Chung C.Y.L."/>
            <person name="Li M.-W."/>
            <person name="Wong F.-L."/>
            <person name="Chan T.-F."/>
            <person name="Lam H.-M."/>
        </authorList>
    </citation>
    <scope>NUCLEOTIDE SEQUENCE [LARGE SCALE GENOMIC DNA]</scope>
    <source>
        <strain evidence="4">cv. W05</strain>
        <tissue evidence="3">Hypocotyl of etiolated seedlings</tissue>
    </source>
</reference>
<dbReference type="SUPFAM" id="SSF48371">
    <property type="entry name" value="ARM repeat"/>
    <property type="match status" value="1"/>
</dbReference>
<dbReference type="Pfam" id="PF23005">
    <property type="entry name" value="DUF7032"/>
    <property type="match status" value="1"/>
</dbReference>
<keyword evidence="4" id="KW-1185">Reference proteome</keyword>
<evidence type="ECO:0000256" key="1">
    <source>
        <dbReference type="ARBA" id="ARBA00022737"/>
    </source>
</evidence>
<protein>
    <submittedName>
        <fullName evidence="3">U-box domain-containing protein 11</fullName>
    </submittedName>
</protein>
<dbReference type="InterPro" id="IPR000225">
    <property type="entry name" value="Armadillo"/>
</dbReference>
<dbReference type="InterPro" id="IPR054296">
    <property type="entry name" value="DUF7032"/>
</dbReference>
<dbReference type="Gramene" id="XM_028380947.1">
    <property type="protein sequence ID" value="XP_028236748.1"/>
    <property type="gene ID" value="LOC114416071"/>
</dbReference>
<dbReference type="PANTHER" id="PTHR46043">
    <property type="entry name" value="ARM REPEAT SUPERFAMILY PROTEIN"/>
    <property type="match status" value="1"/>
</dbReference>
<evidence type="ECO:0000313" key="4">
    <source>
        <dbReference type="Proteomes" id="UP000289340"/>
    </source>
</evidence>
<dbReference type="InterPro" id="IPR016024">
    <property type="entry name" value="ARM-type_fold"/>
</dbReference>
<comment type="caution">
    <text evidence="3">The sequence shown here is derived from an EMBL/GenBank/DDBJ whole genome shotgun (WGS) entry which is preliminary data.</text>
</comment>
<proteinExistence type="predicted"/>
<keyword evidence="1" id="KW-0677">Repeat</keyword>
<dbReference type="InterPro" id="IPR011989">
    <property type="entry name" value="ARM-like"/>
</dbReference>
<feature type="domain" description="DUF7032" evidence="2">
    <location>
        <begin position="14"/>
        <end position="124"/>
    </location>
</feature>
<dbReference type="Pfam" id="PF00514">
    <property type="entry name" value="Arm"/>
    <property type="match status" value="1"/>
</dbReference>
<accession>A0A445KAQ6</accession>
<sequence>MKDSTETDAISGSLNLLSTLLDSELPSVRNFKGKWSLARVKLTQLQTHLTDFSAEFPNASTSNPLSFHLLHSISQTLNDAVSLSKTCQPETLPNGKLKTQSDLNSLLATLDRHVSDCDILFRSGLLLENSVSVSVSKREAIRSESRSLITRLQIGSPESKASAMDSLLGLLQEDDKNVTIAVAQGVVPVLVRLLDSSPSETKEKTVATISKISTVESAKSVLLAEGLLLLNHLLRVLDSGSGFAIEKACIALRALSLTKENARAIGSRGGISSLLEICQAGTPGAQASAAAVLRNLAAFEEIRVNFVEENAVVVLIALASSGTAVARENAVGCLSNLTNSGSSEEADGLLNLRVMVVKEGGVECLKNYWDSGNQIQSLEVAVEMLRHLAESGPIGEVLVGEGFVQRLVGVLNCEVLAVRIAAARAVYALGLNSGRARKEMGELGCVLGLIKMLDGKGVEEKEASAMALSVLLMHPANRRIFRKDERGVVSAVHLLNPSLQGLDKKYPVSLLALLVHSKSCRKQMVAAGACVHTQKLVEMDVPGSKKLLESLGRGKIWGVFARP</sequence>
<gene>
    <name evidence="3" type="ORF">D0Y65_014900</name>
</gene>
<dbReference type="Gene3D" id="1.25.10.10">
    <property type="entry name" value="Leucine-rich Repeat Variant"/>
    <property type="match status" value="2"/>
</dbReference>
<evidence type="ECO:0000313" key="3">
    <source>
        <dbReference type="EMBL" id="RZC07892.1"/>
    </source>
</evidence>
<dbReference type="SMART" id="SM00185">
    <property type="entry name" value="ARM"/>
    <property type="match status" value="5"/>
</dbReference>
<dbReference type="EMBL" id="QZWG01000006">
    <property type="protein sequence ID" value="RZC07892.1"/>
    <property type="molecule type" value="Genomic_DNA"/>
</dbReference>
<evidence type="ECO:0000259" key="2">
    <source>
        <dbReference type="Pfam" id="PF23005"/>
    </source>
</evidence>
<dbReference type="Proteomes" id="UP000289340">
    <property type="component" value="Chromosome 6"/>
</dbReference>